<gene>
    <name evidence="5" type="ORF">CCE28_09580</name>
</gene>
<dbReference type="PRINTS" id="PR00037">
    <property type="entry name" value="HTHLACR"/>
</dbReference>
<proteinExistence type="predicted"/>
<feature type="domain" description="HTH deoR-type" evidence="4">
    <location>
        <begin position="21"/>
        <end position="76"/>
    </location>
</feature>
<dbReference type="OrthoDB" id="9797223at2"/>
<dbReference type="SMART" id="SM00420">
    <property type="entry name" value="HTH_DEOR"/>
    <property type="match status" value="1"/>
</dbReference>
<evidence type="ECO:0000256" key="2">
    <source>
        <dbReference type="ARBA" id="ARBA00023125"/>
    </source>
</evidence>
<dbReference type="Pfam" id="PF00455">
    <property type="entry name" value="DeoRC"/>
    <property type="match status" value="1"/>
</dbReference>
<dbReference type="InterPro" id="IPR050313">
    <property type="entry name" value="Carb_Metab_HTH_regulators"/>
</dbReference>
<evidence type="ECO:0000313" key="6">
    <source>
        <dbReference type="Proteomes" id="UP000216024"/>
    </source>
</evidence>
<organism evidence="5 6">
    <name type="scientific">Anaeromicrobium sediminis</name>
    <dbReference type="NCBI Taxonomy" id="1478221"/>
    <lineage>
        <taxon>Bacteria</taxon>
        <taxon>Bacillati</taxon>
        <taxon>Bacillota</taxon>
        <taxon>Clostridia</taxon>
        <taxon>Peptostreptococcales</taxon>
        <taxon>Thermotaleaceae</taxon>
        <taxon>Anaeromicrobium</taxon>
    </lineage>
</organism>
<name>A0A267MJ29_9FIRM</name>
<dbReference type="GO" id="GO:0003677">
    <property type="term" value="F:DNA binding"/>
    <property type="evidence" value="ECO:0007669"/>
    <property type="project" value="UniProtKB-KW"/>
</dbReference>
<dbReference type="GO" id="GO:0003700">
    <property type="term" value="F:DNA-binding transcription factor activity"/>
    <property type="evidence" value="ECO:0007669"/>
    <property type="project" value="InterPro"/>
</dbReference>
<evidence type="ECO:0000256" key="1">
    <source>
        <dbReference type="ARBA" id="ARBA00023015"/>
    </source>
</evidence>
<dbReference type="InterPro" id="IPR037171">
    <property type="entry name" value="NagB/RpiA_transferase-like"/>
</dbReference>
<dbReference type="PANTHER" id="PTHR30363:SF44">
    <property type="entry name" value="AGA OPERON TRANSCRIPTIONAL REPRESSOR-RELATED"/>
    <property type="match status" value="1"/>
</dbReference>
<dbReference type="Proteomes" id="UP000216024">
    <property type="component" value="Unassembled WGS sequence"/>
</dbReference>
<dbReference type="EMBL" id="NIBG01000007">
    <property type="protein sequence ID" value="PAB59457.1"/>
    <property type="molecule type" value="Genomic_DNA"/>
</dbReference>
<evidence type="ECO:0000256" key="3">
    <source>
        <dbReference type="ARBA" id="ARBA00023163"/>
    </source>
</evidence>
<dbReference type="PROSITE" id="PS00894">
    <property type="entry name" value="HTH_DEOR_1"/>
    <property type="match status" value="1"/>
</dbReference>
<dbReference type="InterPro" id="IPR014036">
    <property type="entry name" value="DeoR-like_C"/>
</dbReference>
<dbReference type="PANTHER" id="PTHR30363">
    <property type="entry name" value="HTH-TYPE TRANSCRIPTIONAL REGULATOR SRLR-RELATED"/>
    <property type="match status" value="1"/>
</dbReference>
<evidence type="ECO:0000313" key="5">
    <source>
        <dbReference type="EMBL" id="PAB59457.1"/>
    </source>
</evidence>
<dbReference type="Gene3D" id="3.40.50.1360">
    <property type="match status" value="1"/>
</dbReference>
<accession>A0A267MJ29</accession>
<dbReference type="PROSITE" id="PS51000">
    <property type="entry name" value="HTH_DEOR_2"/>
    <property type="match status" value="1"/>
</dbReference>
<comment type="caution">
    <text evidence="5">The sequence shown here is derived from an EMBL/GenBank/DDBJ whole genome shotgun (WGS) entry which is preliminary data.</text>
</comment>
<dbReference type="SMART" id="SM01134">
    <property type="entry name" value="DeoRC"/>
    <property type="match status" value="1"/>
</dbReference>
<dbReference type="SUPFAM" id="SSF100950">
    <property type="entry name" value="NagB/RpiA/CoA transferase-like"/>
    <property type="match status" value="1"/>
</dbReference>
<evidence type="ECO:0000259" key="4">
    <source>
        <dbReference type="PROSITE" id="PS51000"/>
    </source>
</evidence>
<dbReference type="SUPFAM" id="SSF46785">
    <property type="entry name" value="Winged helix' DNA-binding domain"/>
    <property type="match status" value="1"/>
</dbReference>
<dbReference type="InterPro" id="IPR001034">
    <property type="entry name" value="DeoR_HTH"/>
</dbReference>
<keyword evidence="1" id="KW-0805">Transcription regulation</keyword>
<dbReference type="Pfam" id="PF08220">
    <property type="entry name" value="HTH_DeoR"/>
    <property type="match status" value="1"/>
</dbReference>
<dbReference type="InterPro" id="IPR036388">
    <property type="entry name" value="WH-like_DNA-bd_sf"/>
</dbReference>
<protein>
    <recommendedName>
        <fullName evidence="4">HTH deoR-type domain-containing protein</fullName>
    </recommendedName>
</protein>
<dbReference type="InterPro" id="IPR018356">
    <property type="entry name" value="Tscrpt_reg_HTH_DeoR_CS"/>
</dbReference>
<reference evidence="5 6" key="1">
    <citation type="submission" date="2017-06" db="EMBL/GenBank/DDBJ databases">
        <title>Draft genome sequence of anaerobic fermentative bacterium Anaeromicrobium sediminis DY2726D isolated from West Pacific Ocean sediments.</title>
        <authorList>
            <person name="Zeng X."/>
        </authorList>
    </citation>
    <scope>NUCLEOTIDE SEQUENCE [LARGE SCALE GENOMIC DNA]</scope>
    <source>
        <strain evidence="5 6">DY2726D</strain>
    </source>
</reference>
<dbReference type="AlphaFoldDB" id="A0A267MJ29"/>
<keyword evidence="3" id="KW-0804">Transcription</keyword>
<keyword evidence="6" id="KW-1185">Reference proteome</keyword>
<dbReference type="Gene3D" id="1.10.10.10">
    <property type="entry name" value="Winged helix-like DNA-binding domain superfamily/Winged helix DNA-binding domain"/>
    <property type="match status" value="1"/>
</dbReference>
<keyword evidence="2" id="KW-0238">DNA-binding</keyword>
<sequence>MIEAKILEFPFLKRGGFILITEARRKQIVEMVEKEGVVNVQNLAEFFNVSIYTIRRDLTDLENKGKLKKIHGGAEKIEKTKWISTLEEGNEEAVAHKKKIAKKAAEYVEDGDTILLMGSMISLFMIPHIKDLYITVVTNSLDVAKELSSSSSIDIILIGGRVKNMKGNILGSRAMKEVYNFNFDKAFLPCAGVHHRVGITTSTIDTSDFLKAAINCSRQNIIICDYRKIGRITFSKVCDFESIHTIITDEEANSDELELISKHKIHIDTVKL</sequence>
<dbReference type="InterPro" id="IPR036390">
    <property type="entry name" value="WH_DNA-bd_sf"/>
</dbReference>